<dbReference type="InterPro" id="IPR023393">
    <property type="entry name" value="START-like_dom_sf"/>
</dbReference>
<evidence type="ECO:0000313" key="3">
    <source>
        <dbReference type="EMBL" id="KEA58280.1"/>
    </source>
</evidence>
<protein>
    <submittedName>
        <fullName evidence="3">Cyclase</fullName>
    </submittedName>
</protein>
<dbReference type="GO" id="GO:0048039">
    <property type="term" value="F:ubiquinone binding"/>
    <property type="evidence" value="ECO:0007669"/>
    <property type="project" value="InterPro"/>
</dbReference>
<dbReference type="EMBL" id="JJOA01000014">
    <property type="protein sequence ID" value="KEA58280.1"/>
    <property type="molecule type" value="Genomic_DNA"/>
</dbReference>
<dbReference type="CDD" id="cd07813">
    <property type="entry name" value="COQ10p_like"/>
    <property type="match status" value="1"/>
</dbReference>
<accession>A0A071MCF8</accession>
<dbReference type="InterPro" id="IPR005031">
    <property type="entry name" value="COQ10_START"/>
</dbReference>
<dbReference type="PANTHER" id="PTHR12901">
    <property type="entry name" value="SPERM PROTEIN HOMOLOG"/>
    <property type="match status" value="1"/>
</dbReference>
<dbReference type="SUPFAM" id="SSF55961">
    <property type="entry name" value="Bet v1-like"/>
    <property type="match status" value="1"/>
</dbReference>
<organism evidence="3">
    <name type="scientific">Burkholderia cenocepacia</name>
    <dbReference type="NCBI Taxonomy" id="95486"/>
    <lineage>
        <taxon>Bacteria</taxon>
        <taxon>Pseudomonadati</taxon>
        <taxon>Pseudomonadota</taxon>
        <taxon>Betaproteobacteria</taxon>
        <taxon>Burkholderiales</taxon>
        <taxon>Burkholderiaceae</taxon>
        <taxon>Burkholderia</taxon>
        <taxon>Burkholderia cepacia complex</taxon>
    </lineage>
</organism>
<proteinExistence type="inferred from homology"/>
<comment type="similarity">
    <text evidence="1">Belongs to the ribosome association toxin RatA family.</text>
</comment>
<dbReference type="GO" id="GO:0045333">
    <property type="term" value="P:cellular respiration"/>
    <property type="evidence" value="ECO:0007669"/>
    <property type="project" value="InterPro"/>
</dbReference>
<evidence type="ECO:0000259" key="2">
    <source>
        <dbReference type="Pfam" id="PF03364"/>
    </source>
</evidence>
<dbReference type="Gene3D" id="3.30.530.20">
    <property type="match status" value="1"/>
</dbReference>
<gene>
    <name evidence="3" type="ORF">DT99_18135</name>
</gene>
<dbReference type="OrthoDB" id="9804759at2"/>
<dbReference type="Pfam" id="PF03364">
    <property type="entry name" value="Polyketide_cyc"/>
    <property type="match status" value="1"/>
</dbReference>
<evidence type="ECO:0000256" key="1">
    <source>
        <dbReference type="ARBA" id="ARBA00008918"/>
    </source>
</evidence>
<dbReference type="GeneID" id="62011456"/>
<sequence>MADVQKTVLIRHSAEQMFDLVTDVADYPNFLPWCGGVEIRRQDESGMEARIDINFKGIKQHFATRNTQQRPTRIDMEFTDGPFKKFTGSWRFTALRADACKIEFALHYEFSSILLEKIIGPVFSHIANTFVDSFVKRADQRYGKG</sequence>
<reference evidence="3" key="1">
    <citation type="submission" date="2014-04" db="EMBL/GenBank/DDBJ databases">
        <title>In planta biocontrol of soil-borne Fusarium wilt of banana through a plant endophytic bacterium, Burkholderia cenocepacia 869T2.</title>
        <authorList>
            <person name="Ho Y.-N."/>
            <person name="Chiang H.-M."/>
            <person name="Chao C.-P."/>
            <person name="Su C.-C."/>
            <person name="Hsu H.-F."/>
            <person name="Guo C.-T."/>
            <person name="Hsieh J.-L."/>
            <person name="Huang C.-C."/>
        </authorList>
    </citation>
    <scope>NUCLEOTIDE SEQUENCE [LARGE SCALE GENOMIC DNA]</scope>
    <source>
        <strain evidence="3">869T2</strain>
    </source>
</reference>
<comment type="caution">
    <text evidence="3">The sequence shown here is derived from an EMBL/GenBank/DDBJ whole genome shotgun (WGS) entry which is preliminary data.</text>
</comment>
<dbReference type="AlphaFoldDB" id="A0A071MCF8"/>
<name>A0A071MCF8_9BURK</name>
<dbReference type="PANTHER" id="PTHR12901:SF10">
    <property type="entry name" value="COENZYME Q-BINDING PROTEIN COQ10, MITOCHONDRIAL"/>
    <property type="match status" value="1"/>
</dbReference>
<dbReference type="InterPro" id="IPR044996">
    <property type="entry name" value="COQ10-like"/>
</dbReference>
<feature type="domain" description="Coenzyme Q-binding protein COQ10 START" evidence="2">
    <location>
        <begin position="10"/>
        <end position="134"/>
    </location>
</feature>
<dbReference type="RefSeq" id="WP_034188832.1">
    <property type="nucleotide sequence ID" value="NZ_CABWIK020000003.1"/>
</dbReference>